<dbReference type="PANTHER" id="PTHR33420:SF10">
    <property type="entry name" value="FIMBRIAE MAJOR SUBUNIT"/>
    <property type="match status" value="1"/>
</dbReference>
<dbReference type="PANTHER" id="PTHR33420">
    <property type="entry name" value="FIMBRIAL SUBUNIT ELFA-RELATED"/>
    <property type="match status" value="1"/>
</dbReference>
<dbReference type="RefSeq" id="WP_048918771.1">
    <property type="nucleotide sequence ID" value="NZ_CAKKMT010000002.1"/>
</dbReference>
<protein>
    <submittedName>
        <fullName evidence="3">Fimbrial protein</fullName>
    </submittedName>
</protein>
<dbReference type="Proteomes" id="UP001306592">
    <property type="component" value="Unassembled WGS sequence"/>
</dbReference>
<feature type="domain" description="Fimbrial-type adhesion" evidence="2">
    <location>
        <begin position="35"/>
        <end position="186"/>
    </location>
</feature>
<feature type="signal peptide" evidence="1">
    <location>
        <begin position="1"/>
        <end position="22"/>
    </location>
</feature>
<dbReference type="EMBL" id="JBANEI010000010">
    <property type="protein sequence ID" value="MEI2682850.1"/>
    <property type="molecule type" value="Genomic_DNA"/>
</dbReference>
<organism evidence="3 4">
    <name type="scientific">Erwinia aphidicola</name>
    <dbReference type="NCBI Taxonomy" id="68334"/>
    <lineage>
        <taxon>Bacteria</taxon>
        <taxon>Pseudomonadati</taxon>
        <taxon>Pseudomonadota</taxon>
        <taxon>Gammaproteobacteria</taxon>
        <taxon>Enterobacterales</taxon>
        <taxon>Erwiniaceae</taxon>
        <taxon>Erwinia</taxon>
    </lineage>
</organism>
<evidence type="ECO:0000313" key="3">
    <source>
        <dbReference type="EMBL" id="MEI2682850.1"/>
    </source>
</evidence>
<name>A0ABU8DH78_ERWAP</name>
<reference evidence="3 4" key="1">
    <citation type="submission" date="2024-02" db="EMBL/GenBank/DDBJ databases">
        <title>First report Erwinia aphidicola in onion in Chile.</title>
        <authorList>
            <person name="Valenzuela M."/>
            <person name="Pena M."/>
            <person name="Dutta B."/>
        </authorList>
    </citation>
    <scope>NUCLEOTIDE SEQUENCE [LARGE SCALE GENOMIC DNA]</scope>
    <source>
        <strain evidence="3 4">QCJ3A</strain>
    </source>
</reference>
<dbReference type="Pfam" id="PF00419">
    <property type="entry name" value="Fimbrial"/>
    <property type="match status" value="1"/>
</dbReference>
<feature type="chain" id="PRO_5047299544" evidence="1">
    <location>
        <begin position="23"/>
        <end position="187"/>
    </location>
</feature>
<gene>
    <name evidence="3" type="ORF">V8N49_14425</name>
</gene>
<dbReference type="SUPFAM" id="SSF49401">
    <property type="entry name" value="Bacterial adhesins"/>
    <property type="match status" value="1"/>
</dbReference>
<keyword evidence="4" id="KW-1185">Reference proteome</keyword>
<proteinExistence type="predicted"/>
<evidence type="ECO:0000313" key="4">
    <source>
        <dbReference type="Proteomes" id="UP001306592"/>
    </source>
</evidence>
<evidence type="ECO:0000256" key="1">
    <source>
        <dbReference type="SAM" id="SignalP"/>
    </source>
</evidence>
<comment type="caution">
    <text evidence="3">The sequence shown here is derived from an EMBL/GenBank/DDBJ whole genome shotgun (WGS) entry which is preliminary data.</text>
</comment>
<keyword evidence="1" id="KW-0732">Signal</keyword>
<dbReference type="Gene3D" id="2.60.40.1090">
    <property type="entry name" value="Fimbrial-type adhesion domain"/>
    <property type="match status" value="1"/>
</dbReference>
<dbReference type="InterPro" id="IPR008966">
    <property type="entry name" value="Adhesion_dom_sf"/>
</dbReference>
<dbReference type="InterPro" id="IPR036937">
    <property type="entry name" value="Adhesion_dom_fimbrial_sf"/>
</dbReference>
<evidence type="ECO:0000259" key="2">
    <source>
        <dbReference type="Pfam" id="PF00419"/>
    </source>
</evidence>
<sequence length="187" mass="19398">MRKLKMKLCAVALATVSASAMAADADLAPGQGTVTFNGKLIAETCTIASDSLDIQIQLPTLSIQTLKSAGVTAGSKNFDVNVENCPKEITNVAAHFEAIGSSGVDSATGNLTNQYQDGGTADPKAGNVEVILYDSNEKHLKLGDTGTGVKPDADGKATMTYYGGYYATDATTAGKVYAKARYTLAYP</sequence>
<accession>A0ABU8DH78</accession>
<dbReference type="InterPro" id="IPR000259">
    <property type="entry name" value="Adhesion_dom_fimbrial"/>
</dbReference>
<dbReference type="InterPro" id="IPR050263">
    <property type="entry name" value="Bact_Fimbrial_Adh_Pro"/>
</dbReference>